<keyword evidence="2" id="KW-0238">DNA-binding</keyword>
<dbReference type="SUPFAM" id="SSF46785">
    <property type="entry name" value="Winged helix' DNA-binding domain"/>
    <property type="match status" value="1"/>
</dbReference>
<dbReference type="InterPro" id="IPR051081">
    <property type="entry name" value="HTH_MetalResp_TranReg"/>
</dbReference>
<dbReference type="CDD" id="cd00090">
    <property type="entry name" value="HTH_ARSR"/>
    <property type="match status" value="1"/>
</dbReference>
<dbReference type="AlphaFoldDB" id="A0A8J6YZA8"/>
<reference evidence="5" key="1">
    <citation type="submission" date="2020-09" db="EMBL/GenBank/DDBJ databases">
        <title>A novel bacterium of genus Mangrovicoccus, isolated from South China Sea.</title>
        <authorList>
            <person name="Huang H."/>
            <person name="Mo K."/>
            <person name="Hu Y."/>
        </authorList>
    </citation>
    <scope>NUCLEOTIDE SEQUENCE</scope>
    <source>
        <strain evidence="5">HB182678</strain>
    </source>
</reference>
<keyword evidence="3" id="KW-0804">Transcription</keyword>
<dbReference type="PANTHER" id="PTHR33154">
    <property type="entry name" value="TRANSCRIPTIONAL REGULATOR, ARSR FAMILY"/>
    <property type="match status" value="1"/>
</dbReference>
<protein>
    <submittedName>
        <fullName evidence="5">Winged helix-turn-helix transcriptional regulator</fullName>
    </submittedName>
</protein>
<dbReference type="InterPro" id="IPR036388">
    <property type="entry name" value="WH-like_DNA-bd_sf"/>
</dbReference>
<dbReference type="PANTHER" id="PTHR33154:SF28">
    <property type="entry name" value="HTH-TYPE TRANSCRIPTIONAL REGULATOR YGAV-RELATED"/>
    <property type="match status" value="1"/>
</dbReference>
<keyword evidence="1" id="KW-0805">Transcription regulation</keyword>
<sequence>MADQAEAASSYLKALSHPGRLMIMCYLIEGEKTVTDLELLLGARQSSVSQHLARLRADKLVRTRRDGKAIHYSLADERAKRVIAMMHDLFCRTAPKSA</sequence>
<dbReference type="EMBL" id="JACVXA010000027">
    <property type="protein sequence ID" value="MBE3638588.1"/>
    <property type="molecule type" value="Genomic_DNA"/>
</dbReference>
<evidence type="ECO:0000256" key="2">
    <source>
        <dbReference type="ARBA" id="ARBA00023125"/>
    </source>
</evidence>
<dbReference type="GO" id="GO:0003700">
    <property type="term" value="F:DNA-binding transcription factor activity"/>
    <property type="evidence" value="ECO:0007669"/>
    <property type="project" value="InterPro"/>
</dbReference>
<dbReference type="PRINTS" id="PR00778">
    <property type="entry name" value="HTHARSR"/>
</dbReference>
<evidence type="ECO:0000313" key="6">
    <source>
        <dbReference type="Proteomes" id="UP000609121"/>
    </source>
</evidence>
<gene>
    <name evidence="5" type="ORF">ICN82_10270</name>
</gene>
<feature type="domain" description="HTH arsR-type" evidence="4">
    <location>
        <begin position="1"/>
        <end position="94"/>
    </location>
</feature>
<dbReference type="InterPro" id="IPR001845">
    <property type="entry name" value="HTH_ArsR_DNA-bd_dom"/>
</dbReference>
<comment type="caution">
    <text evidence="5">The sequence shown here is derived from an EMBL/GenBank/DDBJ whole genome shotgun (WGS) entry which is preliminary data.</text>
</comment>
<dbReference type="NCBIfam" id="NF033788">
    <property type="entry name" value="HTH_metalloreg"/>
    <property type="match status" value="1"/>
</dbReference>
<evidence type="ECO:0000313" key="5">
    <source>
        <dbReference type="EMBL" id="MBE3638588.1"/>
    </source>
</evidence>
<dbReference type="Gene3D" id="1.10.10.10">
    <property type="entry name" value="Winged helix-like DNA-binding domain superfamily/Winged helix DNA-binding domain"/>
    <property type="match status" value="1"/>
</dbReference>
<dbReference type="PROSITE" id="PS50987">
    <property type="entry name" value="HTH_ARSR_2"/>
    <property type="match status" value="1"/>
</dbReference>
<proteinExistence type="predicted"/>
<dbReference type="InterPro" id="IPR011991">
    <property type="entry name" value="ArsR-like_HTH"/>
</dbReference>
<dbReference type="Proteomes" id="UP000609121">
    <property type="component" value="Unassembled WGS sequence"/>
</dbReference>
<keyword evidence="6" id="KW-1185">Reference proteome</keyword>
<evidence type="ECO:0000256" key="3">
    <source>
        <dbReference type="ARBA" id="ARBA00023163"/>
    </source>
</evidence>
<accession>A0A8J6YZA8</accession>
<evidence type="ECO:0000256" key="1">
    <source>
        <dbReference type="ARBA" id="ARBA00023015"/>
    </source>
</evidence>
<name>A0A8J6YZA8_9RHOB</name>
<dbReference type="SMART" id="SM00418">
    <property type="entry name" value="HTH_ARSR"/>
    <property type="match status" value="1"/>
</dbReference>
<dbReference type="Pfam" id="PF01022">
    <property type="entry name" value="HTH_5"/>
    <property type="match status" value="1"/>
</dbReference>
<evidence type="ECO:0000259" key="4">
    <source>
        <dbReference type="PROSITE" id="PS50987"/>
    </source>
</evidence>
<organism evidence="5 6">
    <name type="scientific">Mangrovicoccus algicola</name>
    <dbReference type="NCBI Taxonomy" id="2771008"/>
    <lineage>
        <taxon>Bacteria</taxon>
        <taxon>Pseudomonadati</taxon>
        <taxon>Pseudomonadota</taxon>
        <taxon>Alphaproteobacteria</taxon>
        <taxon>Rhodobacterales</taxon>
        <taxon>Paracoccaceae</taxon>
        <taxon>Mangrovicoccus</taxon>
    </lineage>
</organism>
<dbReference type="InterPro" id="IPR036390">
    <property type="entry name" value="WH_DNA-bd_sf"/>
</dbReference>
<dbReference type="GO" id="GO:0003677">
    <property type="term" value="F:DNA binding"/>
    <property type="evidence" value="ECO:0007669"/>
    <property type="project" value="UniProtKB-KW"/>
</dbReference>